<proteinExistence type="predicted"/>
<name>A0A6C0EPR5_9ZZZZ</name>
<organism evidence="1">
    <name type="scientific">viral metagenome</name>
    <dbReference type="NCBI Taxonomy" id="1070528"/>
    <lineage>
        <taxon>unclassified sequences</taxon>
        <taxon>metagenomes</taxon>
        <taxon>organismal metagenomes</taxon>
    </lineage>
</organism>
<dbReference type="EMBL" id="MN738916">
    <property type="protein sequence ID" value="QHT31186.1"/>
    <property type="molecule type" value="Genomic_DNA"/>
</dbReference>
<dbReference type="AlphaFoldDB" id="A0A6C0EPR5"/>
<evidence type="ECO:0000313" key="1">
    <source>
        <dbReference type="EMBL" id="QHT31186.1"/>
    </source>
</evidence>
<sequence length="154" mass="18572">MSRFPNINDNYDSYNNEEIIRSPDESKIERLIEDNRSNEEKELDDVLYQSLQDFHKINEDYEKRIIQDFEIQLKSKKEIFSELFSSLTRISKYDTEVKEVFDIIEPIIDSYCMSYIEFCELDKITYDKIFKTIYGIRCNKMCIEILKNIIIKSN</sequence>
<accession>A0A6C0EPR5</accession>
<reference evidence="1" key="1">
    <citation type="journal article" date="2020" name="Nature">
        <title>Giant virus diversity and host interactions through global metagenomics.</title>
        <authorList>
            <person name="Schulz F."/>
            <person name="Roux S."/>
            <person name="Paez-Espino D."/>
            <person name="Jungbluth S."/>
            <person name="Walsh D.A."/>
            <person name="Denef V.J."/>
            <person name="McMahon K.D."/>
            <person name="Konstantinidis K.T."/>
            <person name="Eloe-Fadrosh E.A."/>
            <person name="Kyrpides N.C."/>
            <person name="Woyke T."/>
        </authorList>
    </citation>
    <scope>NUCLEOTIDE SEQUENCE</scope>
    <source>
        <strain evidence="1">GVMAG-M-3300009155-2</strain>
    </source>
</reference>
<protein>
    <submittedName>
        <fullName evidence="1">Uncharacterized protein</fullName>
    </submittedName>
</protein>